<dbReference type="AlphaFoldDB" id="A0A1Y5P704"/>
<evidence type="ECO:0000259" key="8">
    <source>
        <dbReference type="PROSITE" id="PS51462"/>
    </source>
</evidence>
<dbReference type="EMBL" id="FLQR01000010">
    <property type="protein sequence ID" value="SBS74453.1"/>
    <property type="molecule type" value="Genomic_DNA"/>
</dbReference>
<comment type="cofactor">
    <cofactor evidence="2">
        <name>Mg(2+)</name>
        <dbReference type="ChEBI" id="CHEBI:18420"/>
    </cofactor>
</comment>
<evidence type="ECO:0000256" key="2">
    <source>
        <dbReference type="ARBA" id="ARBA00001946"/>
    </source>
</evidence>
<dbReference type="Gene3D" id="3.90.79.10">
    <property type="entry name" value="Nucleoside Triphosphate Pyrophosphohydrolase"/>
    <property type="match status" value="2"/>
</dbReference>
<dbReference type="PROSITE" id="PS51462">
    <property type="entry name" value="NUDIX"/>
    <property type="match status" value="1"/>
</dbReference>
<evidence type="ECO:0000256" key="1">
    <source>
        <dbReference type="ARBA" id="ARBA00001936"/>
    </source>
</evidence>
<name>A0A1Y5P704_9MICO</name>
<sequence length="240" mass="25676">MSDDVTRDLAAAAAEPRDDAPAPAAADDLPVAATVVVLRDAPGGAEALLIHRPDRGSFAGAWVFPGGKLEPSDEGDDEEAAARAAAIRETWEETGLRLAPDALHAFARWEPPPGIALRIRTWFFLARDTGTELALADAEAVGAMWARPADVLARHSRGELTLYPPTWVTLHELSGGGVDALLVRADREALRTYETALHHGGHGTLLLWREDAEYDAAAAGGSARHRLDVSALPWVYTRAD</sequence>
<dbReference type="SUPFAM" id="SSF55811">
    <property type="entry name" value="Nudix"/>
    <property type="match status" value="1"/>
</dbReference>
<keyword evidence="4" id="KW-0378">Hydrolase</keyword>
<evidence type="ECO:0000256" key="7">
    <source>
        <dbReference type="SAM" id="MobiDB-lite"/>
    </source>
</evidence>
<keyword evidence="3" id="KW-0479">Metal-binding</keyword>
<protein>
    <submittedName>
        <fullName evidence="9">Putative NUDIX domain protein</fullName>
    </submittedName>
</protein>
<dbReference type="PANTHER" id="PTHR12318">
    <property type="entry name" value="TESTOSTERONE-REGULATED PROTEIN RP2"/>
    <property type="match status" value="1"/>
</dbReference>
<dbReference type="GO" id="GO:0046872">
    <property type="term" value="F:metal ion binding"/>
    <property type="evidence" value="ECO:0007669"/>
    <property type="project" value="UniProtKB-KW"/>
</dbReference>
<dbReference type="Pfam" id="PF00293">
    <property type="entry name" value="NUDIX"/>
    <property type="match status" value="1"/>
</dbReference>
<dbReference type="InterPro" id="IPR000086">
    <property type="entry name" value="NUDIX_hydrolase_dom"/>
</dbReference>
<dbReference type="GO" id="GO:0016818">
    <property type="term" value="F:hydrolase activity, acting on acid anhydrides, in phosphorus-containing anhydrides"/>
    <property type="evidence" value="ECO:0007669"/>
    <property type="project" value="InterPro"/>
</dbReference>
<keyword evidence="6" id="KW-0464">Manganese</keyword>
<gene>
    <name evidence="9" type="ORF">MIPYR_60151</name>
</gene>
<evidence type="ECO:0000256" key="4">
    <source>
        <dbReference type="ARBA" id="ARBA00022801"/>
    </source>
</evidence>
<evidence type="ECO:0000313" key="9">
    <source>
        <dbReference type="EMBL" id="SBS74453.1"/>
    </source>
</evidence>
<dbReference type="InterPro" id="IPR039121">
    <property type="entry name" value="NUDT19"/>
</dbReference>
<dbReference type="InterPro" id="IPR015797">
    <property type="entry name" value="NUDIX_hydrolase-like_dom_sf"/>
</dbReference>
<feature type="domain" description="Nudix hydrolase" evidence="8">
    <location>
        <begin position="28"/>
        <end position="168"/>
    </location>
</feature>
<proteinExistence type="predicted"/>
<comment type="cofactor">
    <cofactor evidence="1">
        <name>Mn(2+)</name>
        <dbReference type="ChEBI" id="CHEBI:29035"/>
    </cofactor>
</comment>
<dbReference type="PANTHER" id="PTHR12318:SF0">
    <property type="entry name" value="ACYL-COENZYME A DIPHOSPHATASE NUDT19"/>
    <property type="match status" value="1"/>
</dbReference>
<evidence type="ECO:0000256" key="5">
    <source>
        <dbReference type="ARBA" id="ARBA00022842"/>
    </source>
</evidence>
<dbReference type="RefSeq" id="WP_295577510.1">
    <property type="nucleotide sequence ID" value="NZ_FLQR01000010.1"/>
</dbReference>
<keyword evidence="5" id="KW-0460">Magnesium</keyword>
<feature type="region of interest" description="Disordered" evidence="7">
    <location>
        <begin position="1"/>
        <end position="26"/>
    </location>
</feature>
<evidence type="ECO:0000256" key="3">
    <source>
        <dbReference type="ARBA" id="ARBA00022723"/>
    </source>
</evidence>
<organism evidence="9">
    <name type="scientific">uncultured Microbacterium sp</name>
    <dbReference type="NCBI Taxonomy" id="191216"/>
    <lineage>
        <taxon>Bacteria</taxon>
        <taxon>Bacillati</taxon>
        <taxon>Actinomycetota</taxon>
        <taxon>Actinomycetes</taxon>
        <taxon>Micrococcales</taxon>
        <taxon>Microbacteriaceae</taxon>
        <taxon>Microbacterium</taxon>
        <taxon>environmental samples</taxon>
    </lineage>
</organism>
<evidence type="ECO:0000256" key="6">
    <source>
        <dbReference type="ARBA" id="ARBA00023211"/>
    </source>
</evidence>
<reference evidence="9" key="1">
    <citation type="submission" date="2016-03" db="EMBL/GenBank/DDBJ databases">
        <authorList>
            <person name="Ploux O."/>
        </authorList>
    </citation>
    <scope>NUCLEOTIDE SEQUENCE</scope>
    <source>
        <strain evidence="9">UC1</strain>
    </source>
</reference>
<accession>A0A1Y5P704</accession>